<evidence type="ECO:0000313" key="2">
    <source>
        <dbReference type="EMBL" id="TGE35723.1"/>
    </source>
</evidence>
<dbReference type="Proteomes" id="UP000298460">
    <property type="component" value="Unassembled WGS sequence"/>
</dbReference>
<dbReference type="NCBIfam" id="TIGR01847">
    <property type="entry name" value="bacteriocin_sig"/>
    <property type="match status" value="1"/>
</dbReference>
<dbReference type="RefSeq" id="WP_135551201.1">
    <property type="nucleotide sequence ID" value="NZ_SPQQ01000011.1"/>
</dbReference>
<sequence length="122" mass="12938">MNEEIKNMAQELTDKEMNQVVGGTGGNCDCSSSFPVRGVSVECNQVLSPPEFKARYYEGEQNSCASHSAASSSNNMHCCETCKHFTARVGYIWQYVTSQNANGSGPGLPSGGGGGGEKPNHL</sequence>
<proteinExistence type="predicted"/>
<gene>
    <name evidence="2" type="ORF">E4K67_23440</name>
</gene>
<name>A0A4Z0R0J6_9FIRM</name>
<protein>
    <submittedName>
        <fullName evidence="2">Bacteriocin</fullName>
    </submittedName>
</protein>
<dbReference type="AlphaFoldDB" id="A0A4Z0R0J6"/>
<evidence type="ECO:0000313" key="3">
    <source>
        <dbReference type="Proteomes" id="UP000298460"/>
    </source>
</evidence>
<feature type="compositionally biased region" description="Gly residues" evidence="1">
    <location>
        <begin position="104"/>
        <end position="122"/>
    </location>
</feature>
<evidence type="ECO:0000256" key="1">
    <source>
        <dbReference type="SAM" id="MobiDB-lite"/>
    </source>
</evidence>
<feature type="region of interest" description="Disordered" evidence="1">
    <location>
        <begin position="101"/>
        <end position="122"/>
    </location>
</feature>
<comment type="caution">
    <text evidence="2">The sequence shown here is derived from an EMBL/GenBank/DDBJ whole genome shotgun (WGS) entry which is preliminary data.</text>
</comment>
<keyword evidence="3" id="KW-1185">Reference proteome</keyword>
<organism evidence="2 3">
    <name type="scientific">Desulfosporosinus fructosivorans</name>
    <dbReference type="NCBI Taxonomy" id="2018669"/>
    <lineage>
        <taxon>Bacteria</taxon>
        <taxon>Bacillati</taxon>
        <taxon>Bacillota</taxon>
        <taxon>Clostridia</taxon>
        <taxon>Eubacteriales</taxon>
        <taxon>Desulfitobacteriaceae</taxon>
        <taxon>Desulfosporosinus</taxon>
    </lineage>
</organism>
<dbReference type="InterPro" id="IPR010133">
    <property type="entry name" value="Bacteriocin_signal_seq"/>
</dbReference>
<reference evidence="2 3" key="1">
    <citation type="submission" date="2019-03" db="EMBL/GenBank/DDBJ databases">
        <title>Draft Genome Sequence of Desulfosporosinus fructosivorans Strain 63.6F, Isolated from Marine Sediment in the Baltic Sea.</title>
        <authorList>
            <person name="Hausmann B."/>
            <person name="Vandieken V."/>
            <person name="Pjevac P."/>
            <person name="Schreck K."/>
            <person name="Herbold C.W."/>
            <person name="Loy A."/>
        </authorList>
    </citation>
    <scope>NUCLEOTIDE SEQUENCE [LARGE SCALE GENOMIC DNA]</scope>
    <source>
        <strain evidence="2 3">63.6F</strain>
    </source>
</reference>
<dbReference type="EMBL" id="SPQQ01000011">
    <property type="protein sequence ID" value="TGE35723.1"/>
    <property type="molecule type" value="Genomic_DNA"/>
</dbReference>
<accession>A0A4Z0R0J6</accession>